<evidence type="ECO:0000256" key="2">
    <source>
        <dbReference type="ARBA" id="ARBA00034247"/>
    </source>
</evidence>
<evidence type="ECO:0000259" key="4">
    <source>
        <dbReference type="PROSITE" id="PS50887"/>
    </source>
</evidence>
<keyword evidence="6" id="KW-1185">Reference proteome</keyword>
<dbReference type="InterPro" id="IPR029787">
    <property type="entry name" value="Nucleotide_cyclase"/>
</dbReference>
<comment type="caution">
    <text evidence="5">The sequence shown here is derived from an EMBL/GenBank/DDBJ whole genome shotgun (WGS) entry which is preliminary data.</text>
</comment>
<dbReference type="CDD" id="cd01949">
    <property type="entry name" value="GGDEF"/>
    <property type="match status" value="1"/>
</dbReference>
<dbReference type="InterPro" id="IPR050469">
    <property type="entry name" value="Diguanylate_Cyclase"/>
</dbReference>
<dbReference type="PANTHER" id="PTHR45138:SF9">
    <property type="entry name" value="DIGUANYLATE CYCLASE DGCM-RELATED"/>
    <property type="match status" value="1"/>
</dbReference>
<protein>
    <recommendedName>
        <fullName evidence="1">diguanylate cyclase</fullName>
        <ecNumber evidence="1">2.7.7.65</ecNumber>
    </recommendedName>
</protein>
<dbReference type="InterPro" id="IPR000014">
    <property type="entry name" value="PAS"/>
</dbReference>
<dbReference type="InterPro" id="IPR035965">
    <property type="entry name" value="PAS-like_dom_sf"/>
</dbReference>
<dbReference type="PROSITE" id="PS50887">
    <property type="entry name" value="GGDEF"/>
    <property type="match status" value="1"/>
</dbReference>
<name>A0ABS8C8A5_9BURK</name>
<dbReference type="NCBIfam" id="TIGR00254">
    <property type="entry name" value="GGDEF"/>
    <property type="match status" value="1"/>
</dbReference>
<feature type="region of interest" description="Disordered" evidence="3">
    <location>
        <begin position="1"/>
        <end position="22"/>
    </location>
</feature>
<reference evidence="5 6" key="1">
    <citation type="submission" date="2020-07" db="EMBL/GenBank/DDBJ databases">
        <title>Pusillimonas sp. nov., isolated from poultry manure in Taiwan.</title>
        <authorList>
            <person name="Lin S.-Y."/>
            <person name="Tang Y.-S."/>
            <person name="Young C.-C."/>
        </authorList>
    </citation>
    <scope>NUCLEOTIDE SEQUENCE [LARGE SCALE GENOMIC DNA]</scope>
    <source>
        <strain evidence="5 6">CC-YST705</strain>
    </source>
</reference>
<dbReference type="Gene3D" id="3.30.70.270">
    <property type="match status" value="1"/>
</dbReference>
<dbReference type="EMBL" id="JACDXW010000001">
    <property type="protein sequence ID" value="MCB5362263.1"/>
    <property type="molecule type" value="Genomic_DNA"/>
</dbReference>
<evidence type="ECO:0000313" key="6">
    <source>
        <dbReference type="Proteomes" id="UP000776983"/>
    </source>
</evidence>
<sequence length="323" mass="36277">MINKAFPKNPDQDAENSPAVPDKSAGFQAQLIPLLLASRQGYALFDEQDKLQFANPAFRKALGLGRDELPKWEALVRQAYRQAIGMDIAVAEQDFEAWLQAAQLRRGKMPYRSYEARLKDGRWALFTETTQENGWLLCVLTDVSSLGDDWRSFKQEREAALCAALRDLSTGLNNQRYAMSWLDNRLSTTKATSLSAIALDIDRFKRLNDTYGHDKGDKVLKHLATHIQNLARPHELTARMDSAQLLLVLEDLPPHIVEQHIAQLLQTVAQALPLHERPDLRYTCSAGLALALPGELPRSLLNRADQALRQAKGQGGNRYILAE</sequence>
<evidence type="ECO:0000256" key="1">
    <source>
        <dbReference type="ARBA" id="ARBA00012528"/>
    </source>
</evidence>
<gene>
    <name evidence="5" type="ORF">H0484_00615</name>
</gene>
<evidence type="ECO:0000256" key="3">
    <source>
        <dbReference type="SAM" id="MobiDB-lite"/>
    </source>
</evidence>
<dbReference type="InterPro" id="IPR000160">
    <property type="entry name" value="GGDEF_dom"/>
</dbReference>
<dbReference type="EC" id="2.7.7.65" evidence="1"/>
<dbReference type="SMART" id="SM00267">
    <property type="entry name" value="GGDEF"/>
    <property type="match status" value="1"/>
</dbReference>
<dbReference type="SUPFAM" id="SSF55073">
    <property type="entry name" value="Nucleotide cyclase"/>
    <property type="match status" value="1"/>
</dbReference>
<dbReference type="Proteomes" id="UP000776983">
    <property type="component" value="Unassembled WGS sequence"/>
</dbReference>
<comment type="catalytic activity">
    <reaction evidence="2">
        <text>2 GTP = 3',3'-c-di-GMP + 2 diphosphate</text>
        <dbReference type="Rhea" id="RHEA:24898"/>
        <dbReference type="ChEBI" id="CHEBI:33019"/>
        <dbReference type="ChEBI" id="CHEBI:37565"/>
        <dbReference type="ChEBI" id="CHEBI:58805"/>
        <dbReference type="EC" id="2.7.7.65"/>
    </reaction>
</comment>
<feature type="domain" description="GGDEF" evidence="4">
    <location>
        <begin position="192"/>
        <end position="323"/>
    </location>
</feature>
<dbReference type="RefSeq" id="WP_226952489.1">
    <property type="nucleotide sequence ID" value="NZ_JACDXW010000001.1"/>
</dbReference>
<proteinExistence type="predicted"/>
<dbReference type="PANTHER" id="PTHR45138">
    <property type="entry name" value="REGULATORY COMPONENTS OF SENSORY TRANSDUCTION SYSTEM"/>
    <property type="match status" value="1"/>
</dbReference>
<dbReference type="SUPFAM" id="SSF55785">
    <property type="entry name" value="PYP-like sensor domain (PAS domain)"/>
    <property type="match status" value="1"/>
</dbReference>
<dbReference type="InterPro" id="IPR043128">
    <property type="entry name" value="Rev_trsase/Diguanyl_cyclase"/>
</dbReference>
<dbReference type="CDD" id="cd00130">
    <property type="entry name" value="PAS"/>
    <property type="match status" value="1"/>
</dbReference>
<dbReference type="Pfam" id="PF00990">
    <property type="entry name" value="GGDEF"/>
    <property type="match status" value="1"/>
</dbReference>
<accession>A0ABS8C8A5</accession>
<evidence type="ECO:0000313" key="5">
    <source>
        <dbReference type="EMBL" id="MCB5362263.1"/>
    </source>
</evidence>
<organism evidence="5 6">
    <name type="scientific">Mesopusillimonas faecipullorum</name>
    <dbReference type="NCBI Taxonomy" id="2755040"/>
    <lineage>
        <taxon>Bacteria</taxon>
        <taxon>Pseudomonadati</taxon>
        <taxon>Pseudomonadota</taxon>
        <taxon>Betaproteobacteria</taxon>
        <taxon>Burkholderiales</taxon>
        <taxon>Alcaligenaceae</taxon>
        <taxon>Mesopusillimonas</taxon>
    </lineage>
</organism>